<organism evidence="1 2">
    <name type="scientific">Nitrospira defluvii</name>
    <dbReference type="NCBI Taxonomy" id="330214"/>
    <lineage>
        <taxon>Bacteria</taxon>
        <taxon>Pseudomonadati</taxon>
        <taxon>Nitrospirota</taxon>
        <taxon>Nitrospiria</taxon>
        <taxon>Nitrospirales</taxon>
        <taxon>Nitrospiraceae</taxon>
        <taxon>Nitrospira</taxon>
    </lineage>
</organism>
<evidence type="ECO:0008006" key="3">
    <source>
        <dbReference type="Google" id="ProtNLM"/>
    </source>
</evidence>
<gene>
    <name evidence="1" type="ORF">NIDE2905</name>
</gene>
<dbReference type="EMBL" id="FP929003">
    <property type="protein sequence ID" value="CBK42605.1"/>
    <property type="molecule type" value="Genomic_DNA"/>
</dbReference>
<dbReference type="HOGENOM" id="CLU_1607851_0_0_0"/>
<evidence type="ECO:0000313" key="2">
    <source>
        <dbReference type="Proteomes" id="UP000001660"/>
    </source>
</evidence>
<keyword evidence="2" id="KW-1185">Reference proteome</keyword>
<reference evidence="1 2" key="1">
    <citation type="journal article" date="2010" name="Proc. Natl. Acad. Sci. U.S.A.">
        <title>A Nitrospira metagenome illuminates the physiology and evolution of globally important nitrite-oxidizing bacteria.</title>
        <authorList>
            <person name="Lucker S."/>
            <person name="Wagner M."/>
            <person name="Maixner F."/>
            <person name="Pelletier E."/>
            <person name="Koch H."/>
            <person name="Vacherie B."/>
            <person name="Rattei T."/>
            <person name="Sinninghe Damste J."/>
            <person name="Spieck E."/>
            <person name="Le Paslier D."/>
            <person name="Daims H."/>
        </authorList>
    </citation>
    <scope>NUCLEOTIDE SEQUENCE [LARGE SCALE GENOMIC DNA]</scope>
</reference>
<dbReference type="Proteomes" id="UP000001660">
    <property type="component" value="Chromosome"/>
</dbReference>
<accession>D8PH68</accession>
<protein>
    <recommendedName>
        <fullName evidence="3">Lipoprotein</fullName>
    </recommendedName>
</protein>
<sequence length="165" mass="18309">MSDKRDIRAGIFAILVASLSLVGCQSNPATTSVRYDNVRFMDVWSTYTHCLSSDQTQSALLDSHKLREVSQAQALRSPLEDFLPTKLKSMVTQPTSRLAVDVHAMAAACSLHAGNLAVAVGEHDLARNEFRQVLENQTQSDYSYYASQARERLSYLDLTLQAALR</sequence>
<evidence type="ECO:0000313" key="1">
    <source>
        <dbReference type="EMBL" id="CBK42605.1"/>
    </source>
</evidence>
<dbReference type="AlphaFoldDB" id="D8PH68"/>
<name>D8PH68_9BACT</name>
<dbReference type="OrthoDB" id="9784861at2"/>
<proteinExistence type="predicted"/>
<dbReference type="KEGG" id="nde:NIDE2905"/>
<dbReference type="PROSITE" id="PS51257">
    <property type="entry name" value="PROKAR_LIPOPROTEIN"/>
    <property type="match status" value="1"/>
</dbReference>